<dbReference type="PANTHER" id="PTHR34070:SF1">
    <property type="entry name" value="DNA ALKYLATION REPAIR PROTEIN"/>
    <property type="match status" value="1"/>
</dbReference>
<sequence>MTEDLVTAVRAALAAGGDPEKAAQQQRYMKSTLPYRGYTAPELKALLRPLLASYEPVDRMAWESAVGALWDGATHREERYAALAVARHRRARGWLAPESLPLFRHLVVTGAWWDLVDETAQHLVRPALVAHRAALTPVLRAWASDEDLWVRRTAVICQLGLRTKTDTDLLRHAIDVNVDDPTFWLRKAVGWALRDYARTDPDWVRAEVSRHGDRMAGLSRREALKHL</sequence>
<dbReference type="EMBL" id="BAABKN010000007">
    <property type="protein sequence ID" value="GAA4729733.1"/>
    <property type="molecule type" value="Genomic_DNA"/>
</dbReference>
<evidence type="ECO:0000313" key="1">
    <source>
        <dbReference type="EMBL" id="GAA4729733.1"/>
    </source>
</evidence>
<gene>
    <name evidence="1" type="ORF">GCM10023350_11280</name>
</gene>
<dbReference type="Proteomes" id="UP001499882">
    <property type="component" value="Unassembled WGS sequence"/>
</dbReference>
<proteinExistence type="predicted"/>
<dbReference type="InterPro" id="IPR014825">
    <property type="entry name" value="DNA_alkylation"/>
</dbReference>
<keyword evidence="2" id="KW-1185">Reference proteome</keyword>
<dbReference type="PANTHER" id="PTHR34070">
    <property type="entry name" value="ARMADILLO-TYPE FOLD"/>
    <property type="match status" value="1"/>
</dbReference>
<evidence type="ECO:0000313" key="2">
    <source>
        <dbReference type="Proteomes" id="UP001499882"/>
    </source>
</evidence>
<dbReference type="Pfam" id="PF08713">
    <property type="entry name" value="DNA_alkylation"/>
    <property type="match status" value="1"/>
</dbReference>
<dbReference type="RefSeq" id="WP_345525686.1">
    <property type="nucleotide sequence ID" value="NZ_BAABKN010000007.1"/>
</dbReference>
<accession>A0ABP8YGR6</accession>
<organism evidence="1 2">
    <name type="scientific">Nocardioides endophyticus</name>
    <dbReference type="NCBI Taxonomy" id="1353775"/>
    <lineage>
        <taxon>Bacteria</taxon>
        <taxon>Bacillati</taxon>
        <taxon>Actinomycetota</taxon>
        <taxon>Actinomycetes</taxon>
        <taxon>Propionibacteriales</taxon>
        <taxon>Nocardioidaceae</taxon>
        <taxon>Nocardioides</taxon>
    </lineage>
</organism>
<dbReference type="Gene3D" id="1.25.10.90">
    <property type="match status" value="1"/>
</dbReference>
<name>A0ABP8YGR6_9ACTN</name>
<dbReference type="InterPro" id="IPR016024">
    <property type="entry name" value="ARM-type_fold"/>
</dbReference>
<reference evidence="2" key="1">
    <citation type="journal article" date="2019" name="Int. J. Syst. Evol. Microbiol.">
        <title>The Global Catalogue of Microorganisms (GCM) 10K type strain sequencing project: providing services to taxonomists for standard genome sequencing and annotation.</title>
        <authorList>
            <consortium name="The Broad Institute Genomics Platform"/>
            <consortium name="The Broad Institute Genome Sequencing Center for Infectious Disease"/>
            <person name="Wu L."/>
            <person name="Ma J."/>
        </authorList>
    </citation>
    <scope>NUCLEOTIDE SEQUENCE [LARGE SCALE GENOMIC DNA]</scope>
    <source>
        <strain evidence="2">JCM 18532</strain>
    </source>
</reference>
<protein>
    <submittedName>
        <fullName evidence="1">DNA alkylation repair protein</fullName>
    </submittedName>
</protein>
<dbReference type="CDD" id="cd07064">
    <property type="entry name" value="AlkD_like_1"/>
    <property type="match status" value="1"/>
</dbReference>
<dbReference type="SUPFAM" id="SSF48371">
    <property type="entry name" value="ARM repeat"/>
    <property type="match status" value="1"/>
</dbReference>
<comment type="caution">
    <text evidence="1">The sequence shown here is derived from an EMBL/GenBank/DDBJ whole genome shotgun (WGS) entry which is preliminary data.</text>
</comment>